<comment type="caution">
    <text evidence="1">The sequence shown here is derived from an EMBL/GenBank/DDBJ whole genome shotgun (WGS) entry which is preliminary data.</text>
</comment>
<sequence length="129" mass="14901">MRLIRERFQEVRVMIVPHLIPMPPIEHIVQAIHQEILAEVNPHEEHQSHIQNVRILQPGSQNDKEACKNGKCLEGGLLRQDQTYKALQIGHQKSYIVRQVQVCGTYTQEALRLPQERRQSEGNRVSGLL</sequence>
<proteinExistence type="predicted"/>
<evidence type="ECO:0000313" key="2">
    <source>
        <dbReference type="Proteomes" id="UP000785679"/>
    </source>
</evidence>
<gene>
    <name evidence="1" type="ORF">FGO68_gene4517</name>
</gene>
<dbReference type="AlphaFoldDB" id="A0A8J8NDP1"/>
<name>A0A8J8NDP1_HALGN</name>
<dbReference type="EMBL" id="RRYP01020060">
    <property type="protein sequence ID" value="TNV73047.1"/>
    <property type="molecule type" value="Genomic_DNA"/>
</dbReference>
<reference evidence="1" key="1">
    <citation type="submission" date="2019-06" db="EMBL/GenBank/DDBJ databases">
        <authorList>
            <person name="Zheng W."/>
        </authorList>
    </citation>
    <scope>NUCLEOTIDE SEQUENCE</scope>
    <source>
        <strain evidence="1">QDHG01</strain>
    </source>
</reference>
<protein>
    <submittedName>
        <fullName evidence="1">Uncharacterized protein</fullName>
    </submittedName>
</protein>
<organism evidence="1 2">
    <name type="scientific">Halteria grandinella</name>
    <dbReference type="NCBI Taxonomy" id="5974"/>
    <lineage>
        <taxon>Eukaryota</taxon>
        <taxon>Sar</taxon>
        <taxon>Alveolata</taxon>
        <taxon>Ciliophora</taxon>
        <taxon>Intramacronucleata</taxon>
        <taxon>Spirotrichea</taxon>
        <taxon>Stichotrichia</taxon>
        <taxon>Sporadotrichida</taxon>
        <taxon>Halteriidae</taxon>
        <taxon>Halteria</taxon>
    </lineage>
</organism>
<accession>A0A8J8NDP1</accession>
<evidence type="ECO:0000313" key="1">
    <source>
        <dbReference type="EMBL" id="TNV73047.1"/>
    </source>
</evidence>
<keyword evidence="2" id="KW-1185">Reference proteome</keyword>
<dbReference type="Proteomes" id="UP000785679">
    <property type="component" value="Unassembled WGS sequence"/>
</dbReference>